<evidence type="ECO:0000256" key="7">
    <source>
        <dbReference type="ARBA" id="ARBA00023136"/>
    </source>
</evidence>
<keyword evidence="7 10" id="KW-0472">Membrane</keyword>
<dbReference type="AlphaFoldDB" id="A0A9P1M8C0"/>
<keyword evidence="9" id="KW-0807">Transducer</keyword>
<evidence type="ECO:0000256" key="4">
    <source>
        <dbReference type="ARBA" id="ARBA00022692"/>
    </source>
</evidence>
<comment type="similarity">
    <text evidence="2">Belongs to the G-protein coupled receptor 4 family.</text>
</comment>
<name>A0A9P1M8C0_9PEZI</name>
<organism evidence="11 12">
    <name type="scientific">Parascedosporium putredinis</name>
    <dbReference type="NCBI Taxonomy" id="1442378"/>
    <lineage>
        <taxon>Eukaryota</taxon>
        <taxon>Fungi</taxon>
        <taxon>Dikarya</taxon>
        <taxon>Ascomycota</taxon>
        <taxon>Pezizomycotina</taxon>
        <taxon>Sordariomycetes</taxon>
        <taxon>Hypocreomycetidae</taxon>
        <taxon>Microascales</taxon>
        <taxon>Microascaceae</taxon>
        <taxon>Parascedosporium</taxon>
    </lineage>
</organism>
<feature type="transmembrane region" description="Helical" evidence="10">
    <location>
        <begin position="66"/>
        <end position="89"/>
    </location>
</feature>
<keyword evidence="8" id="KW-0675">Receptor</keyword>
<accession>A0A9P1M8C0</accession>
<dbReference type="EMBL" id="CALLCH030000002">
    <property type="protein sequence ID" value="CAI4211482.1"/>
    <property type="molecule type" value="Genomic_DNA"/>
</dbReference>
<comment type="caution">
    <text evidence="11">The sequence shown here is derived from an EMBL/GenBank/DDBJ whole genome shotgun (WGS) entry which is preliminary data.</text>
</comment>
<evidence type="ECO:0000256" key="10">
    <source>
        <dbReference type="SAM" id="Phobius"/>
    </source>
</evidence>
<feature type="transmembrane region" description="Helical" evidence="10">
    <location>
        <begin position="190"/>
        <end position="207"/>
    </location>
</feature>
<reference evidence="11" key="1">
    <citation type="submission" date="2022-11" db="EMBL/GenBank/DDBJ databases">
        <authorList>
            <person name="Scott C."/>
            <person name="Bruce N."/>
        </authorList>
    </citation>
    <scope>NUCLEOTIDE SEQUENCE</scope>
</reference>
<keyword evidence="4 10" id="KW-0812">Transmembrane</keyword>
<protein>
    <submittedName>
        <fullName evidence="11">Uncharacterized protein</fullName>
    </submittedName>
</protein>
<feature type="transmembrane region" description="Helical" evidence="10">
    <location>
        <begin position="124"/>
        <end position="144"/>
    </location>
</feature>
<proteinExistence type="inferred from homology"/>
<evidence type="ECO:0000256" key="1">
    <source>
        <dbReference type="ARBA" id="ARBA00004141"/>
    </source>
</evidence>
<keyword evidence="5 10" id="KW-1133">Transmembrane helix</keyword>
<dbReference type="PANTHER" id="PTHR28097:SF1">
    <property type="entry name" value="PHEROMONE A FACTOR RECEPTOR"/>
    <property type="match status" value="1"/>
</dbReference>
<comment type="subcellular location">
    <subcellularLocation>
        <location evidence="1">Membrane</location>
        <topology evidence="1">Multi-pass membrane protein</topology>
    </subcellularLocation>
</comment>
<dbReference type="GO" id="GO:0004932">
    <property type="term" value="F:mating-type factor pheromone receptor activity"/>
    <property type="evidence" value="ECO:0007669"/>
    <property type="project" value="InterPro"/>
</dbReference>
<evidence type="ECO:0000256" key="3">
    <source>
        <dbReference type="ARBA" id="ARBA00022507"/>
    </source>
</evidence>
<dbReference type="InterPro" id="IPR001499">
    <property type="entry name" value="GPCR_STE3"/>
</dbReference>
<evidence type="ECO:0000313" key="12">
    <source>
        <dbReference type="Proteomes" id="UP000838763"/>
    </source>
</evidence>
<dbReference type="Proteomes" id="UP000838763">
    <property type="component" value="Unassembled WGS sequence"/>
</dbReference>
<evidence type="ECO:0000256" key="8">
    <source>
        <dbReference type="ARBA" id="ARBA00023170"/>
    </source>
</evidence>
<keyword evidence="3" id="KW-0589">Pheromone response</keyword>
<keyword evidence="12" id="KW-1185">Reference proteome</keyword>
<sequence>MRHLAQQISLLRADAPTPRELRRRSIVQALVIFPCPLVQLAWMYPLTEHRYGLMTLSGCRWLPADAWPFTVFFIIMHPLYALGALYYAIVVWYRYRQIAATATAVLATSNSAASNRARRARRRLYFMTLSILAPYFPVCTLFAAHNMLNYGSFAPLDVPALRAGRVDNVPWNTIFLAPTSSMDFGSLVDRYIAIITAFPVFLFFGLTKDAINTYRRAALVLGLGCLFPCLREEYDPDRRYFPTHGGPSASSHILATSETTQSAHAPAHTPASSPLASVLRSAFHRKGAPYPVRTETQTETDASPVAPAAGNAVPCTYLPQIPIGVVETRVWSTEDDASHARDWVAAKPGA</sequence>
<gene>
    <name evidence="11" type="ORF">PPNO1_LOCUS1267</name>
</gene>
<keyword evidence="6" id="KW-0297">G-protein coupled receptor</keyword>
<dbReference type="Pfam" id="PF02076">
    <property type="entry name" value="STE3"/>
    <property type="match status" value="1"/>
</dbReference>
<evidence type="ECO:0000256" key="5">
    <source>
        <dbReference type="ARBA" id="ARBA00022989"/>
    </source>
</evidence>
<evidence type="ECO:0000313" key="11">
    <source>
        <dbReference type="EMBL" id="CAI4211482.1"/>
    </source>
</evidence>
<evidence type="ECO:0000256" key="6">
    <source>
        <dbReference type="ARBA" id="ARBA00023040"/>
    </source>
</evidence>
<feature type="transmembrane region" description="Helical" evidence="10">
    <location>
        <begin position="26"/>
        <end position="46"/>
    </location>
</feature>
<dbReference type="GO" id="GO:0005886">
    <property type="term" value="C:plasma membrane"/>
    <property type="evidence" value="ECO:0007669"/>
    <property type="project" value="TreeGrafter"/>
</dbReference>
<evidence type="ECO:0000256" key="9">
    <source>
        <dbReference type="ARBA" id="ARBA00023224"/>
    </source>
</evidence>
<dbReference type="PANTHER" id="PTHR28097">
    <property type="entry name" value="PHEROMONE A FACTOR RECEPTOR"/>
    <property type="match status" value="1"/>
</dbReference>
<dbReference type="GO" id="GO:0000750">
    <property type="term" value="P:pheromone-dependent signal transduction involved in conjugation with cellular fusion"/>
    <property type="evidence" value="ECO:0007669"/>
    <property type="project" value="TreeGrafter"/>
</dbReference>
<dbReference type="OrthoDB" id="2874149at2759"/>
<evidence type="ECO:0000256" key="2">
    <source>
        <dbReference type="ARBA" id="ARBA00011085"/>
    </source>
</evidence>